<dbReference type="Gene3D" id="3.40.50.720">
    <property type="entry name" value="NAD(P)-binding Rossmann-like Domain"/>
    <property type="match status" value="2"/>
</dbReference>
<name>A0A2S9PTE0_9ACTN</name>
<gene>
    <name evidence="6" type="ORF">C6N75_19030</name>
</gene>
<keyword evidence="7" id="KW-1185">Reference proteome</keyword>
<dbReference type="AlphaFoldDB" id="A0A2S9PTE0"/>
<evidence type="ECO:0000313" key="7">
    <source>
        <dbReference type="Proteomes" id="UP000239322"/>
    </source>
</evidence>
<proteinExistence type="inferred from homology"/>
<feature type="domain" description="3-hydroxyacyl-CoA dehydrogenase C-terminal" evidence="4">
    <location>
        <begin position="471"/>
        <end position="564"/>
    </location>
</feature>
<dbReference type="PANTHER" id="PTHR48075">
    <property type="entry name" value="3-HYDROXYACYL-COA DEHYDROGENASE FAMILY PROTEIN"/>
    <property type="match status" value="1"/>
</dbReference>
<evidence type="ECO:0000256" key="2">
    <source>
        <dbReference type="ARBA" id="ARBA00009463"/>
    </source>
</evidence>
<comment type="pathway">
    <text evidence="1">Lipid metabolism; butanoate metabolism.</text>
</comment>
<keyword evidence="3" id="KW-0560">Oxidoreductase</keyword>
<feature type="domain" description="3-hydroxyacyl-CoA dehydrogenase C-terminal" evidence="4">
    <location>
        <begin position="176"/>
        <end position="266"/>
    </location>
</feature>
<dbReference type="Pfam" id="PF02737">
    <property type="entry name" value="3HCDH_N"/>
    <property type="match status" value="2"/>
</dbReference>
<sequence>MTGIVGLGSVGEELLTLLYAAGHRIVAVDTDLDVLARVGRRLKALDDGRADAPEVVLTADHSLLRPAQAVVEAVPEDATAKARALRQVAEAVPPGTPLLTTTAGLPLLSLALASGRPEDLAGLRLFTPPAADGPVEPVRTPLTSEAAAEAADRLVAAAGLRPVAVGAGPAADATALVLGLLNGAVALYDEGYAAHHEIDTAMRLGCGLALGPLEMLDHIGLDTAHAALSELRRTTGDPLFAPAGLLTRMVAAERLGRKSGEGFYAYDETGARLAPADEPSAAAEARPVRLVGVVGSGTMACGIAESVATAGRPVVLVARTAGKAERARQSVDASLARAVHRGRRTEEQRDAALALLESTDDAGRLADCDLVIEAVAEDLDVKRRVFAELGARCAPGALLATTTSSLSVAACERAAGRPGDVVGIHFFNPAPLMRLVELVRTDTVRPQALATAEGFCRSLGKTPVTCPDRTGFIVNSLLFPYLGAAMTLLERRGAGAEETDAAVQQGFGYPMGPFTLLDTIGLDVSLAIQDRLFEHFGTPEHEPSPALRQLVAAGFLGRKNRRGLRTAGPRS</sequence>
<comment type="similarity">
    <text evidence="2">Belongs to the 3-hydroxyacyl-CoA dehydrogenase family.</text>
</comment>
<reference evidence="6 7" key="1">
    <citation type="submission" date="2018-03" db="EMBL/GenBank/DDBJ databases">
        <title>Novel Streptomyces sp. from soil.</title>
        <authorList>
            <person name="Tan G.Y.A."/>
            <person name="Lee Z.Y."/>
        </authorList>
    </citation>
    <scope>NUCLEOTIDE SEQUENCE [LARGE SCALE GENOMIC DNA]</scope>
    <source>
        <strain evidence="6 7">ST5x</strain>
    </source>
</reference>
<dbReference type="InterPro" id="IPR006176">
    <property type="entry name" value="3-OHacyl-CoA_DH_NAD-bd"/>
</dbReference>
<dbReference type="GO" id="GO:0008691">
    <property type="term" value="F:3-hydroxybutyryl-CoA dehydrogenase activity"/>
    <property type="evidence" value="ECO:0007669"/>
    <property type="project" value="TreeGrafter"/>
</dbReference>
<evidence type="ECO:0000256" key="3">
    <source>
        <dbReference type="ARBA" id="ARBA00023002"/>
    </source>
</evidence>
<dbReference type="InterPro" id="IPR013328">
    <property type="entry name" value="6PGD_dom2"/>
</dbReference>
<dbReference type="Gene3D" id="1.10.1040.10">
    <property type="entry name" value="N-(1-d-carboxylethyl)-l-norvaline Dehydrogenase, domain 2"/>
    <property type="match status" value="2"/>
</dbReference>
<dbReference type="SUPFAM" id="SSF48179">
    <property type="entry name" value="6-phosphogluconate dehydrogenase C-terminal domain-like"/>
    <property type="match status" value="2"/>
</dbReference>
<dbReference type="EMBL" id="PVLV01000289">
    <property type="protein sequence ID" value="PRH77671.1"/>
    <property type="molecule type" value="Genomic_DNA"/>
</dbReference>
<dbReference type="Pfam" id="PF00725">
    <property type="entry name" value="3HCDH"/>
    <property type="match status" value="2"/>
</dbReference>
<dbReference type="InterPro" id="IPR008927">
    <property type="entry name" value="6-PGluconate_DH-like_C_sf"/>
</dbReference>
<evidence type="ECO:0000259" key="4">
    <source>
        <dbReference type="Pfam" id="PF00725"/>
    </source>
</evidence>
<accession>A0A2S9PTE0</accession>
<evidence type="ECO:0000259" key="5">
    <source>
        <dbReference type="Pfam" id="PF02737"/>
    </source>
</evidence>
<feature type="domain" description="3-hydroxyacyl-CoA dehydrogenase NAD binding" evidence="5">
    <location>
        <begin position="291"/>
        <end position="468"/>
    </location>
</feature>
<dbReference type="PANTHER" id="PTHR48075:SF9">
    <property type="entry name" value="3-HYDROXYBUTYRYL-COA DEHYDROGENASE"/>
    <property type="match status" value="1"/>
</dbReference>
<evidence type="ECO:0000313" key="6">
    <source>
        <dbReference type="EMBL" id="PRH77671.1"/>
    </source>
</evidence>
<protein>
    <submittedName>
        <fullName evidence="6">Oxidoreductase</fullName>
    </submittedName>
</protein>
<dbReference type="FunFam" id="3.40.50.720:FF:000009">
    <property type="entry name" value="Fatty oxidation complex, alpha subunit"/>
    <property type="match status" value="1"/>
</dbReference>
<dbReference type="GO" id="GO:0006635">
    <property type="term" value="P:fatty acid beta-oxidation"/>
    <property type="evidence" value="ECO:0007669"/>
    <property type="project" value="TreeGrafter"/>
</dbReference>
<dbReference type="InterPro" id="IPR006108">
    <property type="entry name" value="3HC_DH_C"/>
</dbReference>
<evidence type="ECO:0000256" key="1">
    <source>
        <dbReference type="ARBA" id="ARBA00005086"/>
    </source>
</evidence>
<dbReference type="GO" id="GO:0070403">
    <property type="term" value="F:NAD+ binding"/>
    <property type="evidence" value="ECO:0007669"/>
    <property type="project" value="InterPro"/>
</dbReference>
<organism evidence="6 7">
    <name type="scientific">Streptomyces solincola</name>
    <dbReference type="NCBI Taxonomy" id="2100817"/>
    <lineage>
        <taxon>Bacteria</taxon>
        <taxon>Bacillati</taxon>
        <taxon>Actinomycetota</taxon>
        <taxon>Actinomycetes</taxon>
        <taxon>Kitasatosporales</taxon>
        <taxon>Streptomycetaceae</taxon>
        <taxon>Streptomyces</taxon>
    </lineage>
</organism>
<dbReference type="SUPFAM" id="SSF51735">
    <property type="entry name" value="NAD(P)-binding Rossmann-fold domains"/>
    <property type="match status" value="2"/>
</dbReference>
<dbReference type="InterPro" id="IPR036291">
    <property type="entry name" value="NAD(P)-bd_dom_sf"/>
</dbReference>
<comment type="caution">
    <text evidence="6">The sequence shown here is derived from an EMBL/GenBank/DDBJ whole genome shotgun (WGS) entry which is preliminary data.</text>
</comment>
<dbReference type="Proteomes" id="UP000239322">
    <property type="component" value="Unassembled WGS sequence"/>
</dbReference>
<feature type="domain" description="3-hydroxyacyl-CoA dehydrogenase NAD binding" evidence="5">
    <location>
        <begin position="3"/>
        <end position="165"/>
    </location>
</feature>
<dbReference type="OrthoDB" id="3988511at2"/>